<evidence type="ECO:0000313" key="4">
    <source>
        <dbReference type="EMBL" id="CCE88750.1"/>
    </source>
</evidence>
<dbReference type="Gene3D" id="1.10.10.60">
    <property type="entry name" value="Homeodomain-like"/>
    <property type="match status" value="1"/>
</dbReference>
<feature type="compositionally biased region" description="Low complexity" evidence="1">
    <location>
        <begin position="156"/>
        <end position="174"/>
    </location>
</feature>
<dbReference type="PANTHER" id="PTHR13992:SF39">
    <property type="entry name" value="SMRTER, ISOFORM G"/>
    <property type="match status" value="1"/>
</dbReference>
<feature type="compositionally biased region" description="Basic and acidic residues" evidence="1">
    <location>
        <begin position="824"/>
        <end position="845"/>
    </location>
</feature>
<dbReference type="FunCoup" id="G8YL16">
    <property type="interactions" value="247"/>
</dbReference>
<feature type="compositionally biased region" description="Basic residues" evidence="1">
    <location>
        <begin position="766"/>
        <end position="777"/>
    </location>
</feature>
<dbReference type="HOGENOM" id="CLU_299559_0_0_1"/>
<dbReference type="InterPro" id="IPR051571">
    <property type="entry name" value="N-CoR_corepressor"/>
</dbReference>
<feature type="compositionally biased region" description="Polar residues" evidence="1">
    <location>
        <begin position="119"/>
        <end position="135"/>
    </location>
</feature>
<dbReference type="STRING" id="559304.G8YL16"/>
<dbReference type="SUPFAM" id="SSF46689">
    <property type="entry name" value="Homeodomain-like"/>
    <property type="match status" value="2"/>
</dbReference>
<dbReference type="PROSITE" id="PS51293">
    <property type="entry name" value="SANT"/>
    <property type="match status" value="1"/>
</dbReference>
<organism evidence="4 5">
    <name type="scientific">Pichia sorbitophila (strain ATCC MYA-4447 / BCRC 22081 / CBS 7064 / NBRC 10061 / NRRL Y-12695)</name>
    <name type="common">Hybrid yeast</name>
    <dbReference type="NCBI Taxonomy" id="559304"/>
    <lineage>
        <taxon>Eukaryota</taxon>
        <taxon>Fungi</taxon>
        <taxon>Dikarya</taxon>
        <taxon>Ascomycota</taxon>
        <taxon>Saccharomycotina</taxon>
        <taxon>Pichiomycetes</taxon>
        <taxon>Debaryomycetaceae</taxon>
        <taxon>Millerozyma</taxon>
    </lineage>
</organism>
<evidence type="ECO:0000313" key="5">
    <source>
        <dbReference type="Proteomes" id="UP000005222"/>
    </source>
</evidence>
<dbReference type="Pfam" id="PF00249">
    <property type="entry name" value="Myb_DNA-binding"/>
    <property type="match status" value="1"/>
</dbReference>
<dbReference type="InterPro" id="IPR017884">
    <property type="entry name" value="SANT_dom"/>
</dbReference>
<feature type="region of interest" description="Disordered" evidence="1">
    <location>
        <begin position="824"/>
        <end position="902"/>
    </location>
</feature>
<name>G8YL16_PICSO</name>
<feature type="compositionally biased region" description="Basic and acidic residues" evidence="1">
    <location>
        <begin position="263"/>
        <end position="285"/>
    </location>
</feature>
<reference evidence="4 5" key="1">
    <citation type="journal article" date="2012" name="G3 (Bethesda)">
        <title>Pichia sorbitophila, an interspecies yeast hybrid reveals early steps of genome resolution following polyploidization.</title>
        <authorList>
            <person name="Leh Louis V."/>
            <person name="Despons L."/>
            <person name="Friedrich A."/>
            <person name="Martin T."/>
            <person name="Durrens P."/>
            <person name="Casaregola S."/>
            <person name="Neuveglise C."/>
            <person name="Fairhead C."/>
            <person name="Marck C."/>
            <person name="Cruz J.A."/>
            <person name="Straub M.L."/>
            <person name="Kugler V."/>
            <person name="Sacerdot C."/>
            <person name="Uzunov Z."/>
            <person name="Thierry A."/>
            <person name="Weiss S."/>
            <person name="Bleykasten C."/>
            <person name="De Montigny J."/>
            <person name="Jacques N."/>
            <person name="Jung P."/>
            <person name="Lemaire M."/>
            <person name="Mallet S."/>
            <person name="Morel G."/>
            <person name="Richard G.F."/>
            <person name="Sarkar A."/>
            <person name="Savel G."/>
            <person name="Schacherer J."/>
            <person name="Seret M.L."/>
            <person name="Talla E."/>
            <person name="Samson G."/>
            <person name="Jubin C."/>
            <person name="Poulain J."/>
            <person name="Vacherie B."/>
            <person name="Barbe V."/>
            <person name="Pelletier E."/>
            <person name="Sherman D.J."/>
            <person name="Westhof E."/>
            <person name="Weissenbach J."/>
            <person name="Baret P.V."/>
            <person name="Wincker P."/>
            <person name="Gaillardin C."/>
            <person name="Dujon B."/>
            <person name="Souciet J.L."/>
        </authorList>
    </citation>
    <scope>NUCLEOTIDE SEQUENCE [LARGE SCALE GENOMIC DNA]</scope>
    <source>
        <strain evidence="5">ATCC MYA-4447 / BCRC 22081 / CBS 7064 / NBRC 10061 / NRRL Y-12695</strain>
    </source>
</reference>
<feature type="domain" description="SANT" evidence="3">
    <location>
        <begin position="702"/>
        <end position="754"/>
    </location>
</feature>
<feature type="compositionally biased region" description="Polar residues" evidence="1">
    <location>
        <begin position="1085"/>
        <end position="1114"/>
    </location>
</feature>
<gene>
    <name evidence="4" type="primary">Piso0_001529</name>
    <name evidence="4" type="ORF">GNLVRS01_PISO0F08409g</name>
</gene>
<feature type="domain" description="Myb-like" evidence="2">
    <location>
        <begin position="914"/>
        <end position="960"/>
    </location>
</feature>
<feature type="region of interest" description="Disordered" evidence="1">
    <location>
        <begin position="766"/>
        <end position="812"/>
    </location>
</feature>
<feature type="compositionally biased region" description="Basic and acidic residues" evidence="1">
    <location>
        <begin position="416"/>
        <end position="427"/>
    </location>
</feature>
<feature type="region of interest" description="Disordered" evidence="1">
    <location>
        <begin position="1"/>
        <end position="452"/>
    </location>
</feature>
<dbReference type="PROSITE" id="PS50090">
    <property type="entry name" value="MYB_LIKE"/>
    <property type="match status" value="1"/>
</dbReference>
<dbReference type="InterPro" id="IPR009057">
    <property type="entry name" value="Homeodomain-like_sf"/>
</dbReference>
<dbReference type="InterPro" id="IPR001005">
    <property type="entry name" value="SANT/Myb"/>
</dbReference>
<feature type="region of interest" description="Disordered" evidence="1">
    <location>
        <begin position="995"/>
        <end position="1018"/>
    </location>
</feature>
<feature type="compositionally biased region" description="Polar residues" evidence="1">
    <location>
        <begin position="870"/>
        <end position="884"/>
    </location>
</feature>
<feature type="compositionally biased region" description="Basic and acidic residues" evidence="1">
    <location>
        <begin position="294"/>
        <end position="317"/>
    </location>
</feature>
<dbReference type="eggNOG" id="KOG1878">
    <property type="taxonomic scope" value="Eukaryota"/>
</dbReference>
<accession>G8YL16</accession>
<protein>
    <submittedName>
        <fullName evidence="4">Piso0_001529 protein</fullName>
    </submittedName>
</protein>
<dbReference type="InParanoid" id="G8YL16"/>
<evidence type="ECO:0000259" key="2">
    <source>
        <dbReference type="PROSITE" id="PS50090"/>
    </source>
</evidence>
<evidence type="ECO:0000259" key="3">
    <source>
        <dbReference type="PROSITE" id="PS51293"/>
    </source>
</evidence>
<sequence>MSSSGSRGPPLNRFGDRSDYDYSKQRRKPFYNGPRRGGPGSSSLSNSKMGTRSGEGAPASEGGFSGNRWSRYGSASSSTYPIGRYESLNKDNKGPYSNKGSHKNTYYSSGPGTHYPSYGNYNSFGTKPDYSQSGSAGYFGSRGGSWRSERGRSSGDIRPSSSSSSAPAYNQRSSNGSAGDYRKEKYDSYHEPMGRKPFGPMNKAPYSSNNSRGYAPKDRPKNMLSSSGIPGRRSNFYGGRYYSNTMHSGYGSYDKPKGFYQGDDYKTRGGDRPDSRDRYNERVEFRDEDDYDEHSERYSSRDYVADDRSEAPSREETPVGDENTNGYYRQPESGGSETPFSNSSTGSPLHVSKERAKSGAEEAADNDKSEHDELNSLKSYENTEDEISFTNNSNNEQYKNIEDKEEETTGEVLYQDEGKDVKKHENEATVDSSYKMAGQPQPMDTDTSPIVSAKVEDDPNKKIVEELSKEGEESQEILYSEGCMYPKTKLETSYEILSAEFAEHVKESGHLKYTTDSPINELNQYPFYMEVIKEFFNNKKKILGDFQSKRTSLLKKKLFLWQQYKQMFQEYEKKRGYMDEQLKIIHPPDDELKKELTFANVTKVEVDKPEPNHAVEIASLPNSSNRRSRRHGDLVTTEAEFQEILKSLGKEQEEDPIYRAKKVAATVPDFKIDVLERKFMNFYDSNNLITNKNEWGDRYKYDFVDNFSEEEHNLYCEGFCLYPKRFGAISKHMGGLRTQEDCVVHYYCTKRIVNYKQLLQNFKKKAGRKQVKRKASRSRNVSQVSTPVSTPATEHASEHFSGSPTSGAEDISMNGYFTDEVADAAKGKKNSKPDRPETVKRKSETADQPSSPVQKKKTKKTKKDEAKTSEAYSETTSTDLTPSSAPAALDLESGVTGSKTDVPISEITEAEGKRRKAITSYWSITESNMFPELLKEYGTKWTSIADRLTTKSATMVRNYFIRNSEKYGWNKIAEEADARLKEKFDAIMSTTSESMLNVRSSQTERPPVSVSSGHDTVSKSVQVEQAPKEHATFNPTIDALINKTESIEMEKKPEPAPVVQTVKQETSAPVSVLQPPFSERPARTSIMSLLNSDAPTPASTNTSNSIRSLLNDQPSTTSKEKSQQSTGLNALLSVMNSDTTVDGSGKVNE</sequence>
<dbReference type="GO" id="GO:0006357">
    <property type="term" value="P:regulation of transcription by RNA polymerase II"/>
    <property type="evidence" value="ECO:0007669"/>
    <property type="project" value="TreeGrafter"/>
</dbReference>
<dbReference type="PANTHER" id="PTHR13992">
    <property type="entry name" value="NUCLEAR RECEPTOR CO-REPRESSOR RELATED NCOR"/>
    <property type="match status" value="1"/>
</dbReference>
<dbReference type="EMBL" id="FO082054">
    <property type="protein sequence ID" value="CCE88750.1"/>
    <property type="molecule type" value="Genomic_DNA"/>
</dbReference>
<feature type="compositionally biased region" description="Polar residues" evidence="1">
    <location>
        <begin position="322"/>
        <end position="347"/>
    </location>
</feature>
<dbReference type="OrthoDB" id="10258692at2759"/>
<feature type="compositionally biased region" description="Basic and acidic residues" evidence="1">
    <location>
        <begin position="351"/>
        <end position="375"/>
    </location>
</feature>
<dbReference type="AlphaFoldDB" id="G8YL16"/>
<feature type="compositionally biased region" description="Basic and acidic residues" evidence="1">
    <location>
        <begin position="180"/>
        <end position="194"/>
    </location>
</feature>
<feature type="compositionally biased region" description="Polar residues" evidence="1">
    <location>
        <begin position="778"/>
        <end position="792"/>
    </location>
</feature>
<evidence type="ECO:0000256" key="1">
    <source>
        <dbReference type="SAM" id="MobiDB-lite"/>
    </source>
</evidence>
<dbReference type="GO" id="GO:0034967">
    <property type="term" value="C:Set3 complex"/>
    <property type="evidence" value="ECO:0007669"/>
    <property type="project" value="TreeGrafter"/>
</dbReference>
<dbReference type="FunFam" id="1.10.10.60:FF:000431">
    <property type="entry name" value="Set3C deacetylase complex subunit"/>
    <property type="match status" value="1"/>
</dbReference>
<dbReference type="CDD" id="cd00167">
    <property type="entry name" value="SANT"/>
    <property type="match status" value="1"/>
</dbReference>
<keyword evidence="5" id="KW-1185">Reference proteome</keyword>
<dbReference type="SMART" id="SM00717">
    <property type="entry name" value="SANT"/>
    <property type="match status" value="2"/>
</dbReference>
<dbReference type="Gene3D" id="1.20.58.1880">
    <property type="match status" value="1"/>
</dbReference>
<feature type="region of interest" description="Disordered" evidence="1">
    <location>
        <begin position="1049"/>
        <end position="1149"/>
    </location>
</feature>
<feature type="compositionally biased region" description="Polar residues" evidence="1">
    <location>
        <begin position="388"/>
        <end position="398"/>
    </location>
</feature>
<proteinExistence type="predicted"/>
<feature type="compositionally biased region" description="Basic and acidic residues" evidence="1">
    <location>
        <begin position="14"/>
        <end position="24"/>
    </location>
</feature>
<dbReference type="OMA" id="LFCEGFC"/>
<dbReference type="Proteomes" id="UP000005222">
    <property type="component" value="Chromosome F"/>
</dbReference>